<evidence type="ECO:0000256" key="3">
    <source>
        <dbReference type="ARBA" id="ARBA00022475"/>
    </source>
</evidence>
<keyword evidence="6 7" id="KW-0472">Membrane</keyword>
<feature type="transmembrane region" description="Helical" evidence="7">
    <location>
        <begin position="88"/>
        <end position="107"/>
    </location>
</feature>
<feature type="transmembrane region" description="Helical" evidence="7">
    <location>
        <begin position="149"/>
        <end position="171"/>
    </location>
</feature>
<dbReference type="GO" id="GO:0022857">
    <property type="term" value="F:transmembrane transporter activity"/>
    <property type="evidence" value="ECO:0007669"/>
    <property type="project" value="InterPro"/>
</dbReference>
<evidence type="ECO:0000256" key="5">
    <source>
        <dbReference type="ARBA" id="ARBA00022989"/>
    </source>
</evidence>
<evidence type="ECO:0000256" key="2">
    <source>
        <dbReference type="ARBA" id="ARBA00022448"/>
    </source>
</evidence>
<evidence type="ECO:0000256" key="4">
    <source>
        <dbReference type="ARBA" id="ARBA00022692"/>
    </source>
</evidence>
<keyword evidence="4 7" id="KW-0812">Transmembrane</keyword>
<evidence type="ECO:0000259" key="8">
    <source>
        <dbReference type="PROSITE" id="PS50850"/>
    </source>
</evidence>
<dbReference type="AlphaFoldDB" id="A0A6J7FMN3"/>
<feature type="domain" description="Major facilitator superfamily (MFS) profile" evidence="8">
    <location>
        <begin position="21"/>
        <end position="402"/>
    </location>
</feature>
<keyword evidence="2" id="KW-0813">Transport</keyword>
<feature type="transmembrane region" description="Helical" evidence="7">
    <location>
        <begin position="349"/>
        <end position="373"/>
    </location>
</feature>
<dbReference type="InterPro" id="IPR011701">
    <property type="entry name" value="MFS"/>
</dbReference>
<dbReference type="GO" id="GO:0005886">
    <property type="term" value="C:plasma membrane"/>
    <property type="evidence" value="ECO:0007669"/>
    <property type="project" value="UniProtKB-SubCell"/>
</dbReference>
<organism evidence="9">
    <name type="scientific">freshwater metagenome</name>
    <dbReference type="NCBI Taxonomy" id="449393"/>
    <lineage>
        <taxon>unclassified sequences</taxon>
        <taxon>metagenomes</taxon>
        <taxon>ecological metagenomes</taxon>
    </lineage>
</organism>
<dbReference type="Gene3D" id="1.20.1250.20">
    <property type="entry name" value="MFS general substrate transporter like domains"/>
    <property type="match status" value="1"/>
</dbReference>
<dbReference type="PANTHER" id="PTHR43414">
    <property type="entry name" value="MULTIDRUG RESISTANCE PROTEIN MDTG"/>
    <property type="match status" value="1"/>
</dbReference>
<evidence type="ECO:0000256" key="7">
    <source>
        <dbReference type="SAM" id="Phobius"/>
    </source>
</evidence>
<dbReference type="PRINTS" id="PR01035">
    <property type="entry name" value="TCRTETA"/>
</dbReference>
<protein>
    <submittedName>
        <fullName evidence="9">Unannotated protein</fullName>
    </submittedName>
</protein>
<evidence type="ECO:0000256" key="1">
    <source>
        <dbReference type="ARBA" id="ARBA00004651"/>
    </source>
</evidence>
<dbReference type="InterPro" id="IPR001958">
    <property type="entry name" value="Tet-R_TetA/multi-R_MdtG-like"/>
</dbReference>
<feature type="transmembrane region" description="Helical" evidence="7">
    <location>
        <begin position="216"/>
        <end position="239"/>
    </location>
</feature>
<name>A0A6J7FMN3_9ZZZZ</name>
<feature type="transmembrane region" description="Helical" evidence="7">
    <location>
        <begin position="379"/>
        <end position="399"/>
    </location>
</feature>
<dbReference type="SUPFAM" id="SSF103473">
    <property type="entry name" value="MFS general substrate transporter"/>
    <property type="match status" value="1"/>
</dbReference>
<gene>
    <name evidence="9" type="ORF">UFOPK3495_00657</name>
</gene>
<keyword evidence="5 7" id="KW-1133">Transmembrane helix</keyword>
<accession>A0A6J7FMN3</accession>
<feature type="transmembrane region" description="Helical" evidence="7">
    <location>
        <begin position="113"/>
        <end position="137"/>
    </location>
</feature>
<dbReference type="InterPro" id="IPR020846">
    <property type="entry name" value="MFS_dom"/>
</dbReference>
<feature type="transmembrane region" description="Helical" evidence="7">
    <location>
        <begin position="177"/>
        <end position="195"/>
    </location>
</feature>
<feature type="transmembrane region" description="Helical" evidence="7">
    <location>
        <begin position="55"/>
        <end position="76"/>
    </location>
</feature>
<feature type="transmembrane region" description="Helical" evidence="7">
    <location>
        <begin position="291"/>
        <end position="308"/>
    </location>
</feature>
<keyword evidence="3" id="KW-1003">Cell membrane</keyword>
<feature type="transmembrane region" description="Helical" evidence="7">
    <location>
        <begin position="21"/>
        <end position="43"/>
    </location>
</feature>
<evidence type="ECO:0000313" key="9">
    <source>
        <dbReference type="EMBL" id="CAB4895228.1"/>
    </source>
</evidence>
<feature type="transmembrane region" description="Helical" evidence="7">
    <location>
        <begin position="259"/>
        <end position="279"/>
    </location>
</feature>
<comment type="subcellular location">
    <subcellularLocation>
        <location evidence="1">Cell membrane</location>
        <topology evidence="1">Multi-pass membrane protein</topology>
    </subcellularLocation>
</comment>
<dbReference type="PROSITE" id="PS50850">
    <property type="entry name" value="MFS"/>
    <property type="match status" value="1"/>
</dbReference>
<dbReference type="EMBL" id="CAFBMC010000026">
    <property type="protein sequence ID" value="CAB4895228.1"/>
    <property type="molecule type" value="Genomic_DNA"/>
</dbReference>
<sequence length="412" mass="43085">MQSVDTEFEGLPGWQRNNYATMLALVLVCITFSFTVPFLPLYLEQMSDLSGADAAMWAGIATGLGGLALFITGPIWGALGDRFGRKAMLVRALFGGALGLLLIGLATSVWQVVVIRTFIGVMAGAGPAGMAMVSAGTPSKHLAKSLGQFQAVTLAGMAIGPVIASVMISFWSYSTTFVIGGILMFSGTFVAVILIREPKRPQTSQRVSAMDSFKSVIKSPVASVALLLVLVVSFAAPMVQPILPSFVVSLLPEGAESSAIVGWLFFGISTASAIGAMFAGRILGRVTHQRLLLISSIGVAVFLFPLALVQGVPLLAVFVVAMSFFQGLLSTSSASLLPTLVSATALSSIFGLYQSVQALSSQIGPAIGGIIAVHLGYRAVFAMSALLLLALGLPMLAYFARVVRKNRELVSS</sequence>
<proteinExistence type="predicted"/>
<evidence type="ECO:0000256" key="6">
    <source>
        <dbReference type="ARBA" id="ARBA00023136"/>
    </source>
</evidence>
<dbReference type="Pfam" id="PF07690">
    <property type="entry name" value="MFS_1"/>
    <property type="match status" value="2"/>
</dbReference>
<reference evidence="9" key="1">
    <citation type="submission" date="2020-05" db="EMBL/GenBank/DDBJ databases">
        <authorList>
            <person name="Chiriac C."/>
            <person name="Salcher M."/>
            <person name="Ghai R."/>
            <person name="Kavagutti S V."/>
        </authorList>
    </citation>
    <scope>NUCLEOTIDE SEQUENCE</scope>
</reference>
<dbReference type="PANTHER" id="PTHR43414:SF6">
    <property type="entry name" value="MULTIDRUG RESISTANCE PROTEIN MDTG"/>
    <property type="match status" value="1"/>
</dbReference>
<dbReference type="InterPro" id="IPR036259">
    <property type="entry name" value="MFS_trans_sf"/>
</dbReference>